<dbReference type="EMBL" id="LDAU01000027">
    <property type="protein sequence ID" value="KRX10444.1"/>
    <property type="molecule type" value="Genomic_DNA"/>
</dbReference>
<dbReference type="Gene3D" id="2.60.120.10">
    <property type="entry name" value="Jelly Rolls"/>
    <property type="match status" value="1"/>
</dbReference>
<feature type="compositionally biased region" description="Basic and acidic residues" evidence="2">
    <location>
        <begin position="1063"/>
        <end position="1072"/>
    </location>
</feature>
<dbReference type="Gene3D" id="1.10.287.70">
    <property type="match status" value="1"/>
</dbReference>
<dbReference type="PANTHER" id="PTHR47823">
    <property type="entry name" value="ION_TRANS DOMAIN-CONTAINING PROTEIN"/>
    <property type="match status" value="1"/>
</dbReference>
<feature type="domain" description="Cyclic nucleotide-binding" evidence="4">
    <location>
        <begin position="892"/>
        <end position="1000"/>
    </location>
</feature>
<keyword evidence="3" id="KW-0812">Transmembrane</keyword>
<keyword evidence="1" id="KW-0175">Coiled coil</keyword>
<name>A0A0V0R7I0_PSEPJ</name>
<accession>A0A0V0R7I0</accession>
<feature type="region of interest" description="Disordered" evidence="2">
    <location>
        <begin position="1"/>
        <end position="26"/>
    </location>
</feature>
<dbReference type="InterPro" id="IPR013099">
    <property type="entry name" value="K_chnl_dom"/>
</dbReference>
<gene>
    <name evidence="5" type="ORF">PPERSA_08746</name>
</gene>
<reference evidence="5 6" key="1">
    <citation type="journal article" date="2015" name="Sci. Rep.">
        <title>Genome of the facultative scuticociliatosis pathogen Pseudocohnilembus persalinus provides insight into its virulence through horizontal gene transfer.</title>
        <authorList>
            <person name="Xiong J."/>
            <person name="Wang G."/>
            <person name="Cheng J."/>
            <person name="Tian M."/>
            <person name="Pan X."/>
            <person name="Warren A."/>
            <person name="Jiang C."/>
            <person name="Yuan D."/>
            <person name="Miao W."/>
        </authorList>
    </citation>
    <scope>NUCLEOTIDE SEQUENCE [LARGE SCALE GENOMIC DNA]</scope>
    <source>
        <strain evidence="5">36N120E</strain>
    </source>
</reference>
<feature type="compositionally biased region" description="Polar residues" evidence="2">
    <location>
        <begin position="10"/>
        <end position="26"/>
    </location>
</feature>
<feature type="region of interest" description="Disordered" evidence="2">
    <location>
        <begin position="95"/>
        <end position="117"/>
    </location>
</feature>
<dbReference type="SUPFAM" id="SSF81324">
    <property type="entry name" value="Voltage-gated potassium channels"/>
    <property type="match status" value="1"/>
</dbReference>
<evidence type="ECO:0000256" key="3">
    <source>
        <dbReference type="SAM" id="Phobius"/>
    </source>
</evidence>
<dbReference type="OrthoDB" id="298869at2759"/>
<keyword evidence="6" id="KW-1185">Reference proteome</keyword>
<dbReference type="SMART" id="SM00100">
    <property type="entry name" value="cNMP"/>
    <property type="match status" value="1"/>
</dbReference>
<dbReference type="InterPro" id="IPR014710">
    <property type="entry name" value="RmlC-like_jellyroll"/>
</dbReference>
<dbReference type="AlphaFoldDB" id="A0A0V0R7I0"/>
<dbReference type="InterPro" id="IPR000595">
    <property type="entry name" value="cNMP-bd_dom"/>
</dbReference>
<dbReference type="PANTHER" id="PTHR47823:SF9">
    <property type="entry name" value="CHROMOSOME UNDETERMINED SCAFFOLD_10, WHOLE GENOME SHOTGUN SEQUENCE"/>
    <property type="match status" value="1"/>
</dbReference>
<keyword evidence="3" id="KW-0472">Membrane</keyword>
<feature type="compositionally biased region" description="Low complexity" evidence="2">
    <location>
        <begin position="172"/>
        <end position="203"/>
    </location>
</feature>
<dbReference type="SUPFAM" id="SSF51206">
    <property type="entry name" value="cAMP-binding domain-like"/>
    <property type="match status" value="1"/>
</dbReference>
<dbReference type="Pfam" id="PF07885">
    <property type="entry name" value="Ion_trans_2"/>
    <property type="match status" value="1"/>
</dbReference>
<dbReference type="Proteomes" id="UP000054937">
    <property type="component" value="Unassembled WGS sequence"/>
</dbReference>
<dbReference type="PROSITE" id="PS50042">
    <property type="entry name" value="CNMP_BINDING_3"/>
    <property type="match status" value="1"/>
</dbReference>
<feature type="transmembrane region" description="Helical" evidence="3">
    <location>
        <begin position="775"/>
        <end position="797"/>
    </location>
</feature>
<dbReference type="OMA" id="ETWITHY"/>
<feature type="transmembrane region" description="Helical" evidence="3">
    <location>
        <begin position="697"/>
        <end position="718"/>
    </location>
</feature>
<evidence type="ECO:0000259" key="4">
    <source>
        <dbReference type="PROSITE" id="PS50042"/>
    </source>
</evidence>
<feature type="transmembrane region" description="Helical" evidence="3">
    <location>
        <begin position="549"/>
        <end position="572"/>
    </location>
</feature>
<feature type="region of interest" description="Disordered" evidence="2">
    <location>
        <begin position="158"/>
        <end position="206"/>
    </location>
</feature>
<organism evidence="5 6">
    <name type="scientific">Pseudocohnilembus persalinus</name>
    <name type="common">Ciliate</name>
    <dbReference type="NCBI Taxonomy" id="266149"/>
    <lineage>
        <taxon>Eukaryota</taxon>
        <taxon>Sar</taxon>
        <taxon>Alveolata</taxon>
        <taxon>Ciliophora</taxon>
        <taxon>Intramacronucleata</taxon>
        <taxon>Oligohymenophorea</taxon>
        <taxon>Scuticociliatia</taxon>
        <taxon>Philasterida</taxon>
        <taxon>Pseudocohnilembidae</taxon>
        <taxon>Pseudocohnilembus</taxon>
    </lineage>
</organism>
<sequence length="1104" mass="129948">MKKNKPELINSKNNTQKSPKNSQLPQKSILVIKKKQETNLDANQTFVNGNESNQKQNKTPKIQLIDQTNNITLISGQQSLLSPDSLTEYFKQLGTETEESDDEYDYDGLTSSQEIKNDSQNDSYLRLNRNNKRVTLYDLEVLEKHILNEEMKKNNIDKNINDGQKLKTSKSQNDNNLNKNQGQNNNFLKVQNNYNNSKTNKLNQENQFKTKLKSSEDTSENQNLISQNLQNFSKSIQQSFFKKTNINSDFDTAQRKNQIMELDSNQILDKDHESTREFINKGLNTQKQKTINTFSKHQKSQNNFLKQNPQDLNQNQDLDQINEQNEYNEIDDIKLANSEQYQERKNKSNQQTLQEQNDPQYQIDKDIHINQNKNQNIYSQSNINIIKSEDNINQYKYSQNLTKKNSKSENLAPIQQNITEQDMISQQIQDNQIQKESNIKQVQSIQPSNILKNKKEILANNIQKWRKATIKIVTIKQLSKVISDIRKYGTNMSQDIGLTENFLQKVKKQIISKYKKKKTDQSKYILKHNLAQQQDNECQKRQLKLHSKFMGFFYNYFLIFLYVWICITAPWLGFIWSHSEISQGYVILFKIIDVIIFLDIFLQLNLSYIDKEGKIILLRSKIVRKYIFRGLILDFLSCFPFEWFFNQSEILNTSQIRPEYYNQYFKILKLPILYRRARNGKYFLDQVKFSSSSIFRFYRFISNSLLGTHIAGCFYFFVAKLSDPNQNWIDHVDPERQLSEVDYYIFGLYWAIQTLTTVGFGDIMGFTDEERIVSMLWMTFGIGIYSYTLGAISTMIIETDSRMNNLEHGIILLDEFCRETGINMKLKFRIKKALQFNTSKTILSENEKEVFFEELDNRLKSDLSAQIFQNRMESNKRALPFIFSLTDDYNFLSKFIKYLKPLQQKKGEIVYRKGEYPTDLYFITKGRVNFTLFKKNQAFRTFVQGSYFGELEIFSKKKRLYTVVCDTDCEFLTIQSDSYTNILDDFQDIQKKIKNLAEKRAKIFLQNAQEKATKILEAKKKQKEQNKKKFLAELAQEYQKNSNVSFPIKDLKESPVKKNQVNQKEKENEFLMKKNLLPLNSEESQNKLTTLEINSPSNLLQQSI</sequence>
<feature type="compositionally biased region" description="Acidic residues" evidence="2">
    <location>
        <begin position="96"/>
        <end position="106"/>
    </location>
</feature>
<dbReference type="InterPro" id="IPR018490">
    <property type="entry name" value="cNMP-bd_dom_sf"/>
</dbReference>
<feature type="region of interest" description="Disordered" evidence="2">
    <location>
        <begin position="1055"/>
        <end position="1076"/>
    </location>
</feature>
<feature type="transmembrane region" description="Helical" evidence="3">
    <location>
        <begin position="626"/>
        <end position="645"/>
    </location>
</feature>
<evidence type="ECO:0000256" key="1">
    <source>
        <dbReference type="SAM" id="Coils"/>
    </source>
</evidence>
<feature type="transmembrane region" description="Helical" evidence="3">
    <location>
        <begin position="743"/>
        <end position="763"/>
    </location>
</feature>
<protein>
    <submittedName>
        <fullName evidence="5">Cyclic nucleotide-binding protein</fullName>
    </submittedName>
</protein>
<feature type="transmembrane region" description="Helical" evidence="3">
    <location>
        <begin position="584"/>
        <end position="606"/>
    </location>
</feature>
<comment type="caution">
    <text evidence="5">The sequence shown here is derived from an EMBL/GenBank/DDBJ whole genome shotgun (WGS) entry which is preliminary data.</text>
</comment>
<evidence type="ECO:0000313" key="5">
    <source>
        <dbReference type="EMBL" id="KRX10444.1"/>
    </source>
</evidence>
<evidence type="ECO:0000256" key="2">
    <source>
        <dbReference type="SAM" id="MobiDB-lite"/>
    </source>
</evidence>
<feature type="coiled-coil region" evidence="1">
    <location>
        <begin position="979"/>
        <end position="1041"/>
    </location>
</feature>
<dbReference type="CDD" id="cd00038">
    <property type="entry name" value="CAP_ED"/>
    <property type="match status" value="1"/>
</dbReference>
<dbReference type="Pfam" id="PF00027">
    <property type="entry name" value="cNMP_binding"/>
    <property type="match status" value="1"/>
</dbReference>
<dbReference type="InParanoid" id="A0A0V0R7I0"/>
<keyword evidence="3" id="KW-1133">Transmembrane helix</keyword>
<evidence type="ECO:0000313" key="6">
    <source>
        <dbReference type="Proteomes" id="UP000054937"/>
    </source>
</evidence>
<proteinExistence type="predicted"/>